<sequence length="195" mass="20679">MQTVPGSVGDFLRLAKVLTECFYANLLDFLLDDGFVADAGYAGGNGVHNAHALDDHAERAVVLVEVFCVRVQNKELAARRVIRVLGIVRIALTRHADHAAVVRERIMEAVVGKLALDAVTGSAGAGACRVAALNDEALDDAVEDGPVVITLVGKGDEVADGIRRDVLIQFDFDDAAGLHFDGGNGYFGNQLNVLL</sequence>
<organism evidence="1">
    <name type="scientific">bioreactor metagenome</name>
    <dbReference type="NCBI Taxonomy" id="1076179"/>
    <lineage>
        <taxon>unclassified sequences</taxon>
        <taxon>metagenomes</taxon>
        <taxon>ecological metagenomes</taxon>
    </lineage>
</organism>
<dbReference type="AlphaFoldDB" id="A0A644Y9E4"/>
<protein>
    <submittedName>
        <fullName evidence="1">Uncharacterized protein</fullName>
    </submittedName>
</protein>
<proteinExistence type="predicted"/>
<gene>
    <name evidence="1" type="ORF">SDC9_71031</name>
</gene>
<comment type="caution">
    <text evidence="1">The sequence shown here is derived from an EMBL/GenBank/DDBJ whole genome shotgun (WGS) entry which is preliminary data.</text>
</comment>
<dbReference type="EMBL" id="VSSQ01004287">
    <property type="protein sequence ID" value="MPM24548.1"/>
    <property type="molecule type" value="Genomic_DNA"/>
</dbReference>
<evidence type="ECO:0000313" key="1">
    <source>
        <dbReference type="EMBL" id="MPM24548.1"/>
    </source>
</evidence>
<accession>A0A644Y9E4</accession>
<reference evidence="1" key="1">
    <citation type="submission" date="2019-08" db="EMBL/GenBank/DDBJ databases">
        <authorList>
            <person name="Kucharzyk K."/>
            <person name="Murdoch R.W."/>
            <person name="Higgins S."/>
            <person name="Loffler F."/>
        </authorList>
    </citation>
    <scope>NUCLEOTIDE SEQUENCE</scope>
</reference>
<name>A0A644Y9E4_9ZZZZ</name>